<evidence type="ECO:0000256" key="1">
    <source>
        <dbReference type="ARBA" id="ARBA00023172"/>
    </source>
</evidence>
<evidence type="ECO:0000313" key="3">
    <source>
        <dbReference type="EMBL" id="MBH0237563.1"/>
    </source>
</evidence>
<dbReference type="PANTHER" id="PTHR10948:SF23">
    <property type="entry name" value="TRANSPOSASE INSI FOR INSERTION SEQUENCE ELEMENT IS30A-RELATED"/>
    <property type="match status" value="1"/>
</dbReference>
<feature type="domain" description="Integrase catalytic" evidence="2">
    <location>
        <begin position="153"/>
        <end position="315"/>
    </location>
</feature>
<name>A0A931MWP9_9HYPH</name>
<organism evidence="3 4">
    <name type="scientific">Methylobrevis albus</name>
    <dbReference type="NCBI Taxonomy" id="2793297"/>
    <lineage>
        <taxon>Bacteria</taxon>
        <taxon>Pseudomonadati</taxon>
        <taxon>Pseudomonadota</taxon>
        <taxon>Alphaproteobacteria</taxon>
        <taxon>Hyphomicrobiales</taxon>
        <taxon>Pleomorphomonadaceae</taxon>
        <taxon>Methylobrevis</taxon>
    </lineage>
</organism>
<dbReference type="GO" id="GO:0032196">
    <property type="term" value="P:transposition"/>
    <property type="evidence" value="ECO:0007669"/>
    <property type="project" value="TreeGrafter"/>
</dbReference>
<dbReference type="GO" id="GO:0003676">
    <property type="term" value="F:nucleic acid binding"/>
    <property type="evidence" value="ECO:0007669"/>
    <property type="project" value="InterPro"/>
</dbReference>
<dbReference type="GO" id="GO:0005829">
    <property type="term" value="C:cytosol"/>
    <property type="evidence" value="ECO:0007669"/>
    <property type="project" value="TreeGrafter"/>
</dbReference>
<dbReference type="InterPro" id="IPR001584">
    <property type="entry name" value="Integrase_cat-core"/>
</dbReference>
<dbReference type="InterPro" id="IPR051917">
    <property type="entry name" value="Transposase-Integrase"/>
</dbReference>
<keyword evidence="4" id="KW-1185">Reference proteome</keyword>
<dbReference type="InterPro" id="IPR036397">
    <property type="entry name" value="RNaseH_sf"/>
</dbReference>
<dbReference type="InterPro" id="IPR012337">
    <property type="entry name" value="RNaseH-like_sf"/>
</dbReference>
<dbReference type="SUPFAM" id="SSF53098">
    <property type="entry name" value="Ribonuclease H-like"/>
    <property type="match status" value="1"/>
</dbReference>
<sequence length="321" mass="36160">MTIDLLLSEGLSQSQIAIRLGRSRSTISREVRRNARPTKRWRGAYDGARADGLAARRRKWDARFKLARQPDLAAEVKRRLAMGLSPEQVAGRLARENGRTIVSHESIYRFIAHRSRCRDPSWRRLLHRATRRRGHPKPRGGSLVHLMKHRVSITLRPPAVAGRTEPGHWEGDLMTFRRNRQSVLVLHERVSRFTLAWRIPDKSAATIADRLTAFFRTLPPSLGRSVTFDNGGEFAHHYRLAESCGVATYFCDAHAPWQKGGIENAIGRLRRALPSKTDLDAIPPHHLQAAVTAYNATPRKVLAYAAADEVFSSLNNGALQT</sequence>
<dbReference type="InterPro" id="IPR053392">
    <property type="entry name" value="Transposase_IS30-like"/>
</dbReference>
<reference evidence="3" key="1">
    <citation type="submission" date="2020-12" db="EMBL/GenBank/DDBJ databases">
        <title>Methylobrevis albus sp. nov., isolated from fresh water lack sediment.</title>
        <authorList>
            <person name="Zou Q."/>
        </authorList>
    </citation>
    <scope>NUCLEOTIDE SEQUENCE</scope>
    <source>
        <strain evidence="3">L22</strain>
    </source>
</reference>
<accession>A0A931MWP9</accession>
<dbReference type="Pfam" id="PF00665">
    <property type="entry name" value="rve"/>
    <property type="match status" value="1"/>
</dbReference>
<dbReference type="PROSITE" id="PS50994">
    <property type="entry name" value="INTEGRASE"/>
    <property type="match status" value="1"/>
</dbReference>
<dbReference type="GO" id="GO:0006310">
    <property type="term" value="P:DNA recombination"/>
    <property type="evidence" value="ECO:0007669"/>
    <property type="project" value="UniProtKB-KW"/>
</dbReference>
<dbReference type="PANTHER" id="PTHR10948">
    <property type="entry name" value="TRANSPOSASE"/>
    <property type="match status" value="1"/>
</dbReference>
<keyword evidence="1" id="KW-0233">DNA recombination</keyword>
<dbReference type="InterPro" id="IPR025246">
    <property type="entry name" value="IS30-like_HTH"/>
</dbReference>
<dbReference type="NCBIfam" id="NF033563">
    <property type="entry name" value="transpos_IS30"/>
    <property type="match status" value="1"/>
</dbReference>
<proteinExistence type="predicted"/>
<dbReference type="Pfam" id="PF13936">
    <property type="entry name" value="HTH_38"/>
    <property type="match status" value="1"/>
</dbReference>
<dbReference type="Gene3D" id="3.30.420.10">
    <property type="entry name" value="Ribonuclease H-like superfamily/Ribonuclease H"/>
    <property type="match status" value="1"/>
</dbReference>
<dbReference type="GO" id="GO:0004803">
    <property type="term" value="F:transposase activity"/>
    <property type="evidence" value="ECO:0007669"/>
    <property type="project" value="TreeGrafter"/>
</dbReference>
<evidence type="ECO:0000313" key="4">
    <source>
        <dbReference type="Proteomes" id="UP000631694"/>
    </source>
</evidence>
<dbReference type="EMBL" id="JADZLT010000048">
    <property type="protein sequence ID" value="MBH0237563.1"/>
    <property type="molecule type" value="Genomic_DNA"/>
</dbReference>
<dbReference type="Proteomes" id="UP000631694">
    <property type="component" value="Unassembled WGS sequence"/>
</dbReference>
<protein>
    <submittedName>
        <fullName evidence="3">IS30 family transposase</fullName>
    </submittedName>
</protein>
<evidence type="ECO:0000259" key="2">
    <source>
        <dbReference type="PROSITE" id="PS50994"/>
    </source>
</evidence>
<dbReference type="GO" id="GO:0015074">
    <property type="term" value="P:DNA integration"/>
    <property type="evidence" value="ECO:0007669"/>
    <property type="project" value="InterPro"/>
</dbReference>
<dbReference type="AlphaFoldDB" id="A0A931MWP9"/>
<gene>
    <name evidence="3" type="ORF">I5731_07020</name>
</gene>
<comment type="caution">
    <text evidence="3">The sequence shown here is derived from an EMBL/GenBank/DDBJ whole genome shotgun (WGS) entry which is preliminary data.</text>
</comment>